<evidence type="ECO:0000256" key="3">
    <source>
        <dbReference type="ARBA" id="ARBA00022614"/>
    </source>
</evidence>
<dbReference type="PANTHER" id="PTHR32093">
    <property type="entry name" value="LEUCINE-RICH REPEAT EXTENSIN-LIKE PROTEIN 3-RELATED"/>
    <property type="match status" value="1"/>
</dbReference>
<sequence length="455" mass="49359">MIAKISFVAILSLLHILPTSLVLYAKATSRGRDTLELSIGIGSGSGGSGSSKDCGDELLGNADQSQCSQEKIPLLGPIIQAPLLSPVVQAPIVQGLLNFIDQRLALVYPVIQLFKSAITSDPLGITNSWVGGDICKYKGFYCDSPPDNKSATALASIDFNGFGLSAPSLDGFLDQLPDIALFHANSNNFAGTISPNIAKLRYLYELDLSNNKLSGPFPTVVLGMTDLIFLDLRFNSFSGAVPAQIFTQDLYVLFLNNNAFDQTLPDNLGNTHVLYLTLANNKFTGPIPRSIAGAPSTLTEVLFLNNRFSGCLPYEIGLLDETVVLDAGNNQLTGPLPLSLFCLEKVEQLNLGGNLFYGMVPEPICWLGLNRNLVNLSLSDNYFQYVGPWCRALIEKGILNVRNNCIPDLPFQRPVADCAHFFAQPRPCPRMWSYSYVPCRNAHLDPLVPGIAPSP</sequence>
<comment type="subcellular location">
    <subcellularLocation>
        <location evidence="1">Secreted</location>
    </subcellularLocation>
</comment>
<evidence type="ECO:0000256" key="1">
    <source>
        <dbReference type="ARBA" id="ARBA00004613"/>
    </source>
</evidence>
<keyword evidence="2" id="KW-0964">Secreted</keyword>
<dbReference type="GO" id="GO:0005576">
    <property type="term" value="C:extracellular region"/>
    <property type="evidence" value="ECO:0007669"/>
    <property type="project" value="UniProtKB-SubCell"/>
</dbReference>
<accession>A0ABD3KD37</accession>
<dbReference type="Pfam" id="PF00560">
    <property type="entry name" value="LRR_1"/>
    <property type="match status" value="1"/>
</dbReference>
<dbReference type="InterPro" id="IPR032675">
    <property type="entry name" value="LRR_dom_sf"/>
</dbReference>
<dbReference type="EMBL" id="JBJKBG010000006">
    <property type="protein sequence ID" value="KAL3734861.1"/>
    <property type="molecule type" value="Genomic_DNA"/>
</dbReference>
<keyword evidence="3" id="KW-0433">Leucine-rich repeat</keyword>
<keyword evidence="4 6" id="KW-0732">Signal</keyword>
<evidence type="ECO:0000256" key="6">
    <source>
        <dbReference type="SAM" id="SignalP"/>
    </source>
</evidence>
<feature type="chain" id="PRO_5044896140" description="Leucine-rich repeat-containing N-terminal plant-type domain-containing protein" evidence="6">
    <location>
        <begin position="30"/>
        <end position="455"/>
    </location>
</feature>
<dbReference type="InterPro" id="IPR051582">
    <property type="entry name" value="LRR_extensin-like_regulator"/>
</dbReference>
<dbReference type="InterPro" id="IPR001611">
    <property type="entry name" value="Leu-rich_rpt"/>
</dbReference>
<dbReference type="SUPFAM" id="SSF52058">
    <property type="entry name" value="L domain-like"/>
    <property type="match status" value="1"/>
</dbReference>
<dbReference type="PANTHER" id="PTHR32093:SF91">
    <property type="entry name" value="LEUCINE-RICH REPEAT-CONTAINING N-TERMINAL PLANT-TYPE DOMAIN-CONTAINING PROTEIN"/>
    <property type="match status" value="1"/>
</dbReference>
<evidence type="ECO:0008006" key="9">
    <source>
        <dbReference type="Google" id="ProtNLM"/>
    </source>
</evidence>
<organism evidence="7 8">
    <name type="scientific">Eucalyptus globulus</name>
    <name type="common">Tasmanian blue gum</name>
    <dbReference type="NCBI Taxonomy" id="34317"/>
    <lineage>
        <taxon>Eukaryota</taxon>
        <taxon>Viridiplantae</taxon>
        <taxon>Streptophyta</taxon>
        <taxon>Embryophyta</taxon>
        <taxon>Tracheophyta</taxon>
        <taxon>Spermatophyta</taxon>
        <taxon>Magnoliopsida</taxon>
        <taxon>eudicotyledons</taxon>
        <taxon>Gunneridae</taxon>
        <taxon>Pentapetalae</taxon>
        <taxon>rosids</taxon>
        <taxon>malvids</taxon>
        <taxon>Myrtales</taxon>
        <taxon>Myrtaceae</taxon>
        <taxon>Myrtoideae</taxon>
        <taxon>Eucalypteae</taxon>
        <taxon>Eucalyptus</taxon>
    </lineage>
</organism>
<feature type="signal peptide" evidence="6">
    <location>
        <begin position="1"/>
        <end position="29"/>
    </location>
</feature>
<keyword evidence="5" id="KW-0677">Repeat</keyword>
<reference evidence="7 8" key="1">
    <citation type="submission" date="2024-11" db="EMBL/GenBank/DDBJ databases">
        <title>Chromosome-level genome assembly of Eucalyptus globulus Labill. provides insights into its genome evolution.</title>
        <authorList>
            <person name="Li X."/>
        </authorList>
    </citation>
    <scope>NUCLEOTIDE SEQUENCE [LARGE SCALE GENOMIC DNA]</scope>
    <source>
        <strain evidence="7">CL2024</strain>
        <tissue evidence="7">Fresh tender leaves</tissue>
    </source>
</reference>
<evidence type="ECO:0000256" key="2">
    <source>
        <dbReference type="ARBA" id="ARBA00022525"/>
    </source>
</evidence>
<dbReference type="Proteomes" id="UP001634007">
    <property type="component" value="Unassembled WGS sequence"/>
</dbReference>
<evidence type="ECO:0000313" key="8">
    <source>
        <dbReference type="Proteomes" id="UP001634007"/>
    </source>
</evidence>
<dbReference type="AlphaFoldDB" id="A0ABD3KD37"/>
<proteinExistence type="predicted"/>
<comment type="caution">
    <text evidence="7">The sequence shown here is derived from an EMBL/GenBank/DDBJ whole genome shotgun (WGS) entry which is preliminary data.</text>
</comment>
<evidence type="ECO:0000256" key="5">
    <source>
        <dbReference type="ARBA" id="ARBA00022737"/>
    </source>
</evidence>
<dbReference type="Gene3D" id="3.80.10.10">
    <property type="entry name" value="Ribonuclease Inhibitor"/>
    <property type="match status" value="2"/>
</dbReference>
<protein>
    <recommendedName>
        <fullName evidence="9">Leucine-rich repeat-containing N-terminal plant-type domain-containing protein</fullName>
    </recommendedName>
</protein>
<name>A0ABD3KD37_EUCGL</name>
<evidence type="ECO:0000313" key="7">
    <source>
        <dbReference type="EMBL" id="KAL3734861.1"/>
    </source>
</evidence>
<evidence type="ECO:0000256" key="4">
    <source>
        <dbReference type="ARBA" id="ARBA00022729"/>
    </source>
</evidence>
<keyword evidence="8" id="KW-1185">Reference proteome</keyword>
<gene>
    <name evidence="7" type="ORF">ACJRO7_024093</name>
</gene>